<evidence type="ECO:0000256" key="8">
    <source>
        <dbReference type="ARBA" id="ARBA00022840"/>
    </source>
</evidence>
<dbReference type="GO" id="GO:0004714">
    <property type="term" value="F:transmembrane receptor protein tyrosine kinase activity"/>
    <property type="evidence" value="ECO:0007669"/>
    <property type="project" value="UniProtKB-EC"/>
</dbReference>
<dbReference type="FunFam" id="2.60.40.10:FF:001024">
    <property type="entry name" value="Tyrosine-protein kinase receptor"/>
    <property type="match status" value="1"/>
</dbReference>
<evidence type="ECO:0000256" key="5">
    <source>
        <dbReference type="ARBA" id="ARBA00022737"/>
    </source>
</evidence>
<keyword evidence="9" id="KW-1133">Transmembrane helix</keyword>
<dbReference type="FunFam" id="2.60.40.10:FF:000984">
    <property type="entry name" value="Tyrosine-protein kinase receptor"/>
    <property type="match status" value="1"/>
</dbReference>
<dbReference type="PANTHER" id="PTHR24416">
    <property type="entry name" value="TYROSINE-PROTEIN KINASE RECEPTOR"/>
    <property type="match status" value="1"/>
</dbReference>
<sequence length="2193" mass="246505">TVQTDCPLKYFFFLLLYCIFPSGYLNKPSAPFASVIGNRSVTLGWKAANISGVKYVIQWKFNKLPGDWRYTEVVSETSYTVKDLQAFTEYVFQVVWIITSQLQLHSPPSPSYQTHAFGVPATAPVIKDIQSSSPNTVEVSWSPPLFPNGLIIGYNLLLTSENHELLRASRGHSFQFYSTFPNTTYRFSIVAVNEVGAGPPAEANITTQASKVKEKAAWLFLSRKESLRKRYTGHFLEAAQCLPNGAIHHNITGISVNIYQQVVYFSEGNSIWVKGVANMSDVSNLMLFYAGWGNIVSISVDWLYQRIYFVMNEKIHVCHLENCTVAEDITPLYVTSPRKVIADPYNGYIFCLLEDGIYRANLPLIPGTASAASPVVRSSALRTFTINFQSKRLIFFNKTEQAFVSGFLDGSEFHTLRSHVPFNDMESFVYEDNTFTVTDGSAVFHEEVSPVGSSSFNEYIVDCNLEYSEYFGIGNLVFYGPSTQPFPLPTAPRLVTVLFGSDQAVISWRPPEHTIGSSLSAWQNWTYDVKVSPQHPFEEEWVVSNISNTRLTVKGLASFTAYEVSVRAVSPAGAGPWSESFRGTTLEEAEEEPYILAVGPEGVWKQRLDSYRQGELLYPHIRNVSDLDWYNNTLYWINSMGQVQTWTLNKRKGTNENTYLSDVRNARMLAFDWLGQCLYWSGKANTIYRRSLWGGHIDVVAHVVFPVRDLVVDSVNGYLYWATMYSVESTRLNGEEHLMLQEQQQFSDKQRKVCAAKDQSISQPRPPYSSVEAGWCGLTSIITEFAAWSTSEISPGALEYYSGRLFWINRLQFITVQEVNRSLSIPFSQTAEFTAFTLVQASLKPLPGNFSSMPKVIPDSVPESSFRIKGNSTSFLITWSPSTKVEWGTVFYCVGSKALQVRILMQSLPIIYINYLDWLEPFALFDFTVTPYTYWGKAPMTSVSLRAPEGVPSAPRNPRMYVLQNNLHGSDGKVLVEFRWDRPERDNGILMQFRVYYQLVNRSSSAGTFMEWIESNVKPTQMQFSLKDVLPNLTVRFQVQAFTSVGPGPLSDMAERNSSDLFPIPTLITISASKLFLTDIDSGHTMWELSAKTDVKDICFIANDDKAYLIAEDSLFILDIQNASMFQFFRDAHLHNVTAITVDWIARHLFVALKTPQNETQIFFIDLELKKKSLQALNKQLSKSNSTVSSLLSYPFLSRLYWLEEFDNGSHVFYYDILNNTVHHILGHGLVEKQMRSYCTCNVTEAELGRPMSIDLSDSKNPQLLFIRGRDEIWASDVEGCHCWRTIKIPNIQGNKIGSLTADKKFIYWTAETKEYTEIWLADKESRSHFLHKRANHTLKILAYSSAAQSYPDKRCLILLPVTEKPTILATTNTSFTLSLPSVTPQQLCPGISQPTPTYLNACLLSDLDLQEYQSPIAVLENLQPFSSYAIQVAVKNYYSEEEVLPVGEGTVVPEAVSTIKTLVMSDTTINISWSEPLKPNGPLESIRYQISVNLLPPVPATPLRKSEFSNEMLAWSVSGLQPGTNNSFKVLAFHPDENWFSESAPVIAKTFETPAAPINIVPRNTSFQLEWRAPLHVSENSFWFELHKWPTKSDWFSPVNTTCTGNLVYKCNLTGTLPWTNYLVRVTVVYVTGVKSTSSSTSFKTTAGVPSKPGVPKKAEDSKNSLQWEKADDNGSKLIYYILEGRKQSGNSSNVKSTWEVVYNGSCGSICTWKAKNLEGTFQFRAAAANVLGLGEYSDVSMDIILSEGMSCTSVFLKHLMMSFSISVWKQRLKSTKPALPGQIVFIKEDKELAQLRGMAETVGLANACYAIRTLPSQAEIESLPAFPRDKLNLQKFLGSGAFGEVYEGTAVDILADGSGESKVAVKTLKKGATDHEKSEFLKEAHLMSKFDHPHILKLLGVCLLNEPQYLILELMEGGDLLSYLRGARKKKLQSPLLSVTDLLDICLDVCKGCVYLEKMHFIHRDLAARNCLVSEKEYGRSSRIVKIGDFGLARDVYKNDYYRKRGEGLLPVRWMAPESLIDGVFTSRSDVWAFGVLVWETLTLGQQPYPGFSNTEVLHHVRSGGRLETPNNCPDDLCDLMMRCWSQEPLNRPTFSCIHDKLQEIKQSPLSFICCLENREASAGVINEAFEGESGPAPALLVASGYLVWHKCKPGISSGKDYSQLIRHYAQANRPYILDGLYLTLMQLSTG</sequence>
<dbReference type="GO" id="GO:0005524">
    <property type="term" value="F:ATP binding"/>
    <property type="evidence" value="ECO:0007669"/>
    <property type="project" value="UniProtKB-UniRule"/>
</dbReference>
<keyword evidence="5" id="KW-0677">Repeat</keyword>
<feature type="domain" description="Fibronectin type-III" evidence="19">
    <location>
        <begin position="123"/>
        <end position="212"/>
    </location>
</feature>
<dbReference type="PRINTS" id="PR00109">
    <property type="entry name" value="TYRKINASE"/>
</dbReference>
<evidence type="ECO:0000256" key="6">
    <source>
        <dbReference type="ARBA" id="ARBA00022741"/>
    </source>
</evidence>
<feature type="domain" description="Fibronectin type-III" evidence="19">
    <location>
        <begin position="954"/>
        <end position="1061"/>
    </location>
</feature>
<evidence type="ECO:0000313" key="20">
    <source>
        <dbReference type="Ensembl" id="ENSZALP00000006168.1"/>
    </source>
</evidence>
<dbReference type="Gene3D" id="3.30.200.20">
    <property type="entry name" value="Phosphorylase Kinase, domain 1"/>
    <property type="match status" value="1"/>
</dbReference>
<feature type="compositionally biased region" description="Basic and acidic residues" evidence="17">
    <location>
        <begin position="1658"/>
        <end position="1667"/>
    </location>
</feature>
<evidence type="ECO:0000256" key="4">
    <source>
        <dbReference type="ARBA" id="ARBA00022692"/>
    </source>
</evidence>
<comment type="similarity">
    <text evidence="16">Belongs to the protein kinase superfamily. Tyr protein kinase family. Insulin receptor subfamily.</text>
</comment>
<evidence type="ECO:0000256" key="14">
    <source>
        <dbReference type="ARBA" id="ARBA00051243"/>
    </source>
</evidence>
<dbReference type="Ensembl" id="ENSZALT00000009017.1">
    <property type="protein sequence ID" value="ENSZALP00000006168.1"/>
    <property type="gene ID" value="ENSZALG00000005610.1"/>
</dbReference>
<dbReference type="FunFam" id="2.120.10.30:FF:000044">
    <property type="entry name" value="Tyrosine-protein kinase receptor"/>
    <property type="match status" value="1"/>
</dbReference>
<feature type="binding site" evidence="15">
    <location>
        <position position="1868"/>
    </location>
    <ligand>
        <name>ATP</name>
        <dbReference type="ChEBI" id="CHEBI:30616"/>
    </ligand>
</feature>
<dbReference type="Gene3D" id="2.120.10.30">
    <property type="entry name" value="TolB, C-terminal domain"/>
    <property type="match status" value="3"/>
</dbReference>
<dbReference type="CDD" id="cd00063">
    <property type="entry name" value="FN3"/>
    <property type="match status" value="7"/>
</dbReference>
<accession>A0A8D2MEJ0</accession>
<dbReference type="Pfam" id="PF07714">
    <property type="entry name" value="PK_Tyr_Ser-Thr"/>
    <property type="match status" value="1"/>
</dbReference>
<proteinExistence type="inferred from homology"/>
<dbReference type="PROSITE" id="PS00239">
    <property type="entry name" value="RECEPTOR_TYR_KIN_II"/>
    <property type="match status" value="1"/>
</dbReference>
<dbReference type="SMART" id="SM00219">
    <property type="entry name" value="TyrKc"/>
    <property type="match status" value="1"/>
</dbReference>
<evidence type="ECO:0000256" key="11">
    <source>
        <dbReference type="ARBA" id="ARBA00023137"/>
    </source>
</evidence>
<reference evidence="20" key="1">
    <citation type="submission" date="2025-08" db="UniProtKB">
        <authorList>
            <consortium name="Ensembl"/>
        </authorList>
    </citation>
    <scope>IDENTIFICATION</scope>
</reference>
<evidence type="ECO:0000256" key="9">
    <source>
        <dbReference type="ARBA" id="ARBA00022989"/>
    </source>
</evidence>
<comment type="subcellular location">
    <subcellularLocation>
        <location evidence="1">Membrane</location>
        <topology evidence="1">Single-pass type I membrane protein</topology>
    </subcellularLocation>
</comment>
<dbReference type="InterPro" id="IPR011042">
    <property type="entry name" value="6-blade_b-propeller_TolB-like"/>
</dbReference>
<keyword evidence="8 15" id="KW-0067">ATP-binding</keyword>
<dbReference type="InterPro" id="IPR020635">
    <property type="entry name" value="Tyr_kinase_cat_dom"/>
</dbReference>
<evidence type="ECO:0000256" key="13">
    <source>
        <dbReference type="ARBA" id="ARBA00023180"/>
    </source>
</evidence>
<keyword evidence="3" id="KW-0808">Transferase</keyword>
<evidence type="ECO:0000256" key="7">
    <source>
        <dbReference type="ARBA" id="ARBA00022777"/>
    </source>
</evidence>
<keyword evidence="2 16" id="KW-0597">Phosphoprotein</keyword>
<dbReference type="PROSITE" id="PS00109">
    <property type="entry name" value="PROTEIN_KINASE_TYR"/>
    <property type="match status" value="1"/>
</dbReference>
<dbReference type="InterPro" id="IPR017441">
    <property type="entry name" value="Protein_kinase_ATP_BS"/>
</dbReference>
<evidence type="ECO:0000256" key="12">
    <source>
        <dbReference type="ARBA" id="ARBA00023170"/>
    </source>
</evidence>
<dbReference type="FunFam" id="2.120.10.30:FF:000042">
    <property type="entry name" value="Tyrosine-protein kinase receptor"/>
    <property type="match status" value="1"/>
</dbReference>
<dbReference type="FunFam" id="2.60.40.10:FF:001018">
    <property type="entry name" value="Tyrosine-protein kinase receptor"/>
    <property type="match status" value="1"/>
</dbReference>
<dbReference type="PANTHER" id="PTHR24416:SF527">
    <property type="entry name" value="PROTO-ONCOGENE TYROSINE-PROTEIN KINASE ROS"/>
    <property type="match status" value="1"/>
</dbReference>
<dbReference type="InterPro" id="IPR000033">
    <property type="entry name" value="LDLR_classB_rpt"/>
</dbReference>
<dbReference type="SUPFAM" id="SSF56112">
    <property type="entry name" value="Protein kinase-like (PK-like)"/>
    <property type="match status" value="1"/>
</dbReference>
<feature type="domain" description="Fibronectin type-III" evidence="19">
    <location>
        <begin position="1456"/>
        <end position="1552"/>
    </location>
</feature>
<feature type="region of interest" description="Disordered" evidence="17">
    <location>
        <begin position="1639"/>
        <end position="1667"/>
    </location>
</feature>
<dbReference type="SUPFAM" id="SSF101898">
    <property type="entry name" value="NHL repeat"/>
    <property type="match status" value="1"/>
</dbReference>
<dbReference type="InterPro" id="IPR013783">
    <property type="entry name" value="Ig-like_fold"/>
</dbReference>
<evidence type="ECO:0000256" key="16">
    <source>
        <dbReference type="RuleBase" id="RU000312"/>
    </source>
</evidence>
<dbReference type="InterPro" id="IPR003961">
    <property type="entry name" value="FN3_dom"/>
</dbReference>
<dbReference type="CDD" id="cd05044">
    <property type="entry name" value="PTKc_c-ros"/>
    <property type="match status" value="1"/>
</dbReference>
<dbReference type="PROSITE" id="PS50853">
    <property type="entry name" value="FN3"/>
    <property type="match status" value="6"/>
</dbReference>
<dbReference type="InterPro" id="IPR011009">
    <property type="entry name" value="Kinase-like_dom_sf"/>
</dbReference>
<dbReference type="Gene3D" id="1.10.510.10">
    <property type="entry name" value="Transferase(Phosphotransferase) domain 1"/>
    <property type="match status" value="1"/>
</dbReference>
<evidence type="ECO:0000259" key="18">
    <source>
        <dbReference type="PROSITE" id="PS50011"/>
    </source>
</evidence>
<reference evidence="20" key="2">
    <citation type="submission" date="2025-09" db="UniProtKB">
        <authorList>
            <consortium name="Ensembl"/>
        </authorList>
    </citation>
    <scope>IDENTIFICATION</scope>
</reference>
<dbReference type="Proteomes" id="UP000694413">
    <property type="component" value="Unassembled WGS sequence"/>
</dbReference>
<protein>
    <recommendedName>
        <fullName evidence="16">Tyrosine-protein kinase receptor</fullName>
        <ecNumber evidence="16">2.7.10.1</ecNumber>
    </recommendedName>
</protein>
<organism evidence="20 21">
    <name type="scientific">Zonotrichia albicollis</name>
    <name type="common">White-throated sparrow</name>
    <name type="synonym">Fringilla albicollis</name>
    <dbReference type="NCBI Taxonomy" id="44394"/>
    <lineage>
        <taxon>Eukaryota</taxon>
        <taxon>Metazoa</taxon>
        <taxon>Chordata</taxon>
        <taxon>Craniata</taxon>
        <taxon>Vertebrata</taxon>
        <taxon>Euteleostomi</taxon>
        <taxon>Archelosauria</taxon>
        <taxon>Archosauria</taxon>
        <taxon>Dinosauria</taxon>
        <taxon>Saurischia</taxon>
        <taxon>Theropoda</taxon>
        <taxon>Coelurosauria</taxon>
        <taxon>Aves</taxon>
        <taxon>Neognathae</taxon>
        <taxon>Neoaves</taxon>
        <taxon>Telluraves</taxon>
        <taxon>Australaves</taxon>
        <taxon>Passeriformes</taxon>
        <taxon>Passerellidae</taxon>
        <taxon>Zonotrichia</taxon>
    </lineage>
</organism>
<dbReference type="SUPFAM" id="SSF63825">
    <property type="entry name" value="YWTD domain"/>
    <property type="match status" value="2"/>
</dbReference>
<dbReference type="InterPro" id="IPR050122">
    <property type="entry name" value="RTK"/>
</dbReference>
<dbReference type="EC" id="2.7.10.1" evidence="16"/>
<keyword evidence="13" id="KW-0325">Glycoprotein</keyword>
<evidence type="ECO:0000256" key="10">
    <source>
        <dbReference type="ARBA" id="ARBA00023136"/>
    </source>
</evidence>
<keyword evidence="12 16" id="KW-0675">Receptor</keyword>
<dbReference type="InterPro" id="IPR002011">
    <property type="entry name" value="Tyr_kinase_rcpt_2_CS"/>
</dbReference>
<keyword evidence="11" id="KW-0829">Tyrosine-protein kinase</keyword>
<gene>
    <name evidence="20" type="primary">ROS1</name>
</gene>
<keyword evidence="4 16" id="KW-0812">Transmembrane</keyword>
<evidence type="ECO:0000256" key="1">
    <source>
        <dbReference type="ARBA" id="ARBA00004479"/>
    </source>
</evidence>
<comment type="catalytic activity">
    <reaction evidence="14 16">
        <text>L-tyrosyl-[protein] + ATP = O-phospho-L-tyrosyl-[protein] + ADP + H(+)</text>
        <dbReference type="Rhea" id="RHEA:10596"/>
        <dbReference type="Rhea" id="RHEA-COMP:10136"/>
        <dbReference type="Rhea" id="RHEA-COMP:20101"/>
        <dbReference type="ChEBI" id="CHEBI:15378"/>
        <dbReference type="ChEBI" id="CHEBI:30616"/>
        <dbReference type="ChEBI" id="CHEBI:46858"/>
        <dbReference type="ChEBI" id="CHEBI:61978"/>
        <dbReference type="ChEBI" id="CHEBI:456216"/>
        <dbReference type="EC" id="2.7.10.1"/>
    </reaction>
</comment>
<feature type="domain" description="Fibronectin type-III" evidence="19">
    <location>
        <begin position="1554"/>
        <end position="1650"/>
    </location>
</feature>
<evidence type="ECO:0000259" key="19">
    <source>
        <dbReference type="PROSITE" id="PS50853"/>
    </source>
</evidence>
<dbReference type="GO" id="GO:0007169">
    <property type="term" value="P:cell surface receptor protein tyrosine kinase signaling pathway"/>
    <property type="evidence" value="ECO:0007669"/>
    <property type="project" value="InterPro"/>
</dbReference>
<dbReference type="GO" id="GO:0032006">
    <property type="term" value="P:regulation of TOR signaling"/>
    <property type="evidence" value="ECO:0007669"/>
    <property type="project" value="TreeGrafter"/>
</dbReference>
<evidence type="ECO:0000256" key="2">
    <source>
        <dbReference type="ARBA" id="ARBA00022553"/>
    </source>
</evidence>
<dbReference type="Pfam" id="PF00041">
    <property type="entry name" value="fn3"/>
    <property type="match status" value="2"/>
</dbReference>
<dbReference type="PROSITE" id="PS50011">
    <property type="entry name" value="PROTEIN_KINASE_DOM"/>
    <property type="match status" value="1"/>
</dbReference>
<dbReference type="InterPro" id="IPR000719">
    <property type="entry name" value="Prot_kinase_dom"/>
</dbReference>
<keyword evidence="21" id="KW-1185">Reference proteome</keyword>
<dbReference type="GO" id="GO:0005886">
    <property type="term" value="C:plasma membrane"/>
    <property type="evidence" value="ECO:0007669"/>
    <property type="project" value="TreeGrafter"/>
</dbReference>
<feature type="domain" description="Protein kinase" evidence="18">
    <location>
        <begin position="1833"/>
        <end position="2104"/>
    </location>
</feature>
<name>A0A8D2MEJ0_ZONAL</name>
<keyword evidence="7" id="KW-0418">Kinase</keyword>
<dbReference type="SUPFAM" id="SSF49265">
    <property type="entry name" value="Fibronectin type III"/>
    <property type="match status" value="5"/>
</dbReference>
<evidence type="ECO:0000256" key="3">
    <source>
        <dbReference type="ARBA" id="ARBA00022679"/>
    </source>
</evidence>
<dbReference type="FunFam" id="3.30.200.20:FF:000301">
    <property type="entry name" value="Tyrosine-protein kinase receptor"/>
    <property type="match status" value="1"/>
</dbReference>
<dbReference type="InterPro" id="IPR001245">
    <property type="entry name" value="Ser-Thr/Tyr_kinase_cat_dom"/>
</dbReference>
<dbReference type="InterPro" id="IPR008266">
    <property type="entry name" value="Tyr_kinase_AS"/>
</dbReference>
<dbReference type="GO" id="GO:0043235">
    <property type="term" value="C:receptor complex"/>
    <property type="evidence" value="ECO:0007669"/>
    <property type="project" value="TreeGrafter"/>
</dbReference>
<evidence type="ECO:0000256" key="15">
    <source>
        <dbReference type="PROSITE-ProRule" id="PRU10141"/>
    </source>
</evidence>
<evidence type="ECO:0000313" key="21">
    <source>
        <dbReference type="Proteomes" id="UP000694413"/>
    </source>
</evidence>
<feature type="domain" description="Fibronectin type-III" evidence="19">
    <location>
        <begin position="27"/>
        <end position="122"/>
    </location>
</feature>
<dbReference type="Gene3D" id="2.60.40.10">
    <property type="entry name" value="Immunoglobulins"/>
    <property type="match status" value="7"/>
</dbReference>
<dbReference type="InterPro" id="IPR036116">
    <property type="entry name" value="FN3_sf"/>
</dbReference>
<dbReference type="PROSITE" id="PS00107">
    <property type="entry name" value="PROTEIN_KINASE_ATP"/>
    <property type="match status" value="1"/>
</dbReference>
<dbReference type="FunFam" id="1.10.510.10:FF:000341">
    <property type="entry name" value="Tyrosine-protein kinase receptor"/>
    <property type="match status" value="1"/>
</dbReference>
<keyword evidence="6 15" id="KW-0547">Nucleotide-binding</keyword>
<keyword evidence="10" id="KW-0472">Membrane</keyword>
<dbReference type="SMART" id="SM00135">
    <property type="entry name" value="LY"/>
    <property type="match status" value="4"/>
</dbReference>
<feature type="domain" description="Fibronectin type-III" evidence="19">
    <location>
        <begin position="488"/>
        <end position="588"/>
    </location>
</feature>
<evidence type="ECO:0000256" key="17">
    <source>
        <dbReference type="SAM" id="MobiDB-lite"/>
    </source>
</evidence>
<dbReference type="SMART" id="SM00060">
    <property type="entry name" value="FN3"/>
    <property type="match status" value="9"/>
</dbReference>